<protein>
    <submittedName>
        <fullName evidence="7">Phytoene desaturase</fullName>
    </submittedName>
</protein>
<dbReference type="SUPFAM" id="SSF51905">
    <property type="entry name" value="FAD/NAD(P)-binding domain"/>
    <property type="match status" value="1"/>
</dbReference>
<dbReference type="InParanoid" id="A0A316VAD8"/>
<dbReference type="PANTHER" id="PTHR43734:SF1">
    <property type="entry name" value="PHYTOENE DESATURASE"/>
    <property type="match status" value="1"/>
</dbReference>
<reference evidence="7 8" key="1">
    <citation type="journal article" date="2018" name="Mol. Biol. Evol.">
        <title>Broad Genomic Sampling Reveals a Smut Pathogenic Ancestry of the Fungal Clade Ustilaginomycotina.</title>
        <authorList>
            <person name="Kijpornyongpan T."/>
            <person name="Mondo S.J."/>
            <person name="Barry K."/>
            <person name="Sandor L."/>
            <person name="Lee J."/>
            <person name="Lipzen A."/>
            <person name="Pangilinan J."/>
            <person name="LaButti K."/>
            <person name="Hainaut M."/>
            <person name="Henrissat B."/>
            <person name="Grigoriev I.V."/>
            <person name="Spatafora J.W."/>
            <person name="Aime M.C."/>
        </authorList>
    </citation>
    <scope>NUCLEOTIDE SEQUENCE [LARGE SCALE GENOMIC DNA]</scope>
    <source>
        <strain evidence="7 8">MCA 3882</strain>
    </source>
</reference>
<evidence type="ECO:0000313" key="7">
    <source>
        <dbReference type="EMBL" id="PWN34038.1"/>
    </source>
</evidence>
<evidence type="ECO:0000313" key="8">
    <source>
        <dbReference type="Proteomes" id="UP000245771"/>
    </source>
</evidence>
<name>A0A316VAD8_9BASI</name>
<dbReference type="Gene3D" id="3.50.50.60">
    <property type="entry name" value="FAD/NAD(P)-binding domain"/>
    <property type="match status" value="2"/>
</dbReference>
<keyword evidence="8" id="KW-1185">Reference proteome</keyword>
<feature type="transmembrane region" description="Helical" evidence="5">
    <location>
        <begin position="460"/>
        <end position="480"/>
    </location>
</feature>
<feature type="transmembrane region" description="Helical" evidence="5">
    <location>
        <begin position="492"/>
        <end position="514"/>
    </location>
</feature>
<keyword evidence="2 4" id="KW-0125">Carotenoid biosynthesis</keyword>
<dbReference type="GeneID" id="37019151"/>
<accession>A0A316VAD8</accession>
<dbReference type="RefSeq" id="XP_025354340.1">
    <property type="nucleotide sequence ID" value="XM_025497370.1"/>
</dbReference>
<evidence type="ECO:0000259" key="6">
    <source>
        <dbReference type="Pfam" id="PF01593"/>
    </source>
</evidence>
<organism evidence="7 8">
    <name type="scientific">Meira miltonrushii</name>
    <dbReference type="NCBI Taxonomy" id="1280837"/>
    <lineage>
        <taxon>Eukaryota</taxon>
        <taxon>Fungi</taxon>
        <taxon>Dikarya</taxon>
        <taxon>Basidiomycota</taxon>
        <taxon>Ustilaginomycotina</taxon>
        <taxon>Exobasidiomycetes</taxon>
        <taxon>Exobasidiales</taxon>
        <taxon>Brachybasidiaceae</taxon>
        <taxon>Meira</taxon>
    </lineage>
</organism>
<gene>
    <name evidence="7" type="ORF">FA14DRAFT_148193</name>
</gene>
<evidence type="ECO:0000256" key="1">
    <source>
        <dbReference type="ARBA" id="ARBA00004829"/>
    </source>
</evidence>
<evidence type="ECO:0000256" key="5">
    <source>
        <dbReference type="SAM" id="Phobius"/>
    </source>
</evidence>
<dbReference type="STRING" id="1280837.A0A316VAD8"/>
<dbReference type="InterPro" id="IPR014105">
    <property type="entry name" value="Carotenoid/retinoid_OxRdtase"/>
</dbReference>
<keyword evidence="5" id="KW-1133">Transmembrane helix</keyword>
<keyword evidence="5" id="KW-0812">Transmembrane</keyword>
<evidence type="ECO:0000256" key="3">
    <source>
        <dbReference type="ARBA" id="ARBA00023002"/>
    </source>
</evidence>
<dbReference type="OrthoDB" id="7777654at2759"/>
<evidence type="ECO:0000256" key="2">
    <source>
        <dbReference type="ARBA" id="ARBA00022746"/>
    </source>
</evidence>
<feature type="transmembrane region" description="Helical" evidence="5">
    <location>
        <begin position="534"/>
        <end position="556"/>
    </location>
</feature>
<keyword evidence="5" id="KW-0472">Membrane</keyword>
<evidence type="ECO:0000256" key="4">
    <source>
        <dbReference type="RuleBase" id="RU362075"/>
    </source>
</evidence>
<keyword evidence="3 4" id="KW-0560">Oxidoreductase</keyword>
<dbReference type="EMBL" id="KZ819604">
    <property type="protein sequence ID" value="PWN34038.1"/>
    <property type="molecule type" value="Genomic_DNA"/>
</dbReference>
<sequence length="558" mass="62353">MVSTKKDANGKHILIIGAGVGGSALAARLAHKGYRVSVYEKQDQPGGRCSLIRTKDHRWDVGPSLYLMPELFEQFFATLGLDINDYIRLARCEPSYKVHFSPPSPGSKPEPPLELSTSLPSLGVQLDRYEKPAGNPNALGSFLAFIGEAGDHYEESVKHVLLRDWNNLGKALMQWDMYPMLLRTQALKIWSTAWRRACHYFKSDHVRRAMTFSSMYMGMSPFDAPATYTLLQYAEYAKGVFYPIGGFQTLVAAFEQVARQFGAEFHYNTPVKQILAEDDHRVSGIELENGEKVYADAVVSNADLIWTYNNLLPPSPYAKRLQNKKQTCSSISFYWGLSETVEELGIHNIFLAEQYRESFDEIFKDGQVPNEPSFYVNVPSRIDPSAAPNGGDTLVILVPCGSIASKDAPLGYKDKETFASIKADVRAKVLQTLQARIGRDLSPLIKEEHVMDPWDWREKYGLWNGSILGLSHCISQVLWFRPSNQHASLKNMFFVGASAMPGTGVPVVCAGSGIVADKVDEYFTKRTSDLNKPLFASFNLTTLVVLLLLILAILVYHK</sequence>
<comment type="pathway">
    <text evidence="1 4">Carotenoid biosynthesis.</text>
</comment>
<dbReference type="Proteomes" id="UP000245771">
    <property type="component" value="Unassembled WGS sequence"/>
</dbReference>
<dbReference type="InterPro" id="IPR002937">
    <property type="entry name" value="Amino_oxidase"/>
</dbReference>
<dbReference type="GO" id="GO:0016117">
    <property type="term" value="P:carotenoid biosynthetic process"/>
    <property type="evidence" value="ECO:0007669"/>
    <property type="project" value="UniProtKB-KW"/>
</dbReference>
<dbReference type="AlphaFoldDB" id="A0A316VAD8"/>
<comment type="similarity">
    <text evidence="4">Belongs to the carotenoid/retinoid oxidoreductase family.</text>
</comment>
<feature type="domain" description="Amine oxidase" evidence="6">
    <location>
        <begin position="24"/>
        <end position="505"/>
    </location>
</feature>
<proteinExistence type="inferred from homology"/>
<dbReference type="NCBIfam" id="TIGR02734">
    <property type="entry name" value="crtI_fam"/>
    <property type="match status" value="1"/>
</dbReference>
<dbReference type="InterPro" id="IPR036188">
    <property type="entry name" value="FAD/NAD-bd_sf"/>
</dbReference>
<dbReference type="GO" id="GO:0016491">
    <property type="term" value="F:oxidoreductase activity"/>
    <property type="evidence" value="ECO:0007669"/>
    <property type="project" value="UniProtKB-KW"/>
</dbReference>
<dbReference type="PANTHER" id="PTHR43734">
    <property type="entry name" value="PHYTOENE DESATURASE"/>
    <property type="match status" value="1"/>
</dbReference>
<dbReference type="Pfam" id="PF01593">
    <property type="entry name" value="Amino_oxidase"/>
    <property type="match status" value="1"/>
</dbReference>